<dbReference type="GO" id="GO:0005829">
    <property type="term" value="C:cytosol"/>
    <property type="evidence" value="ECO:0007669"/>
    <property type="project" value="TreeGrafter"/>
</dbReference>
<sequence>MDLAEGHVRAVEWLMQRPDLPCLKVNLGTGSGHSVQELVTAFEAASGRAIPFEIAPVRPGEVPSVFAQASLARDVLGWQARRPLDAMCADAWRWASRERANVSA</sequence>
<accession>A0A645J0U2</accession>
<keyword evidence="5 6" id="KW-0413">Isomerase</keyword>
<name>A0A645J0U2_9ZZZZ</name>
<dbReference type="PANTHER" id="PTHR43725:SF47">
    <property type="entry name" value="UDP-GLUCOSE 4-EPIMERASE"/>
    <property type="match status" value="1"/>
</dbReference>
<evidence type="ECO:0000256" key="4">
    <source>
        <dbReference type="ARBA" id="ARBA00023027"/>
    </source>
</evidence>
<keyword evidence="4" id="KW-0520">NAD</keyword>
<dbReference type="GO" id="GO:0003978">
    <property type="term" value="F:UDP-glucose 4-epimerase activity"/>
    <property type="evidence" value="ECO:0007669"/>
    <property type="project" value="UniProtKB-EC"/>
</dbReference>
<evidence type="ECO:0000256" key="3">
    <source>
        <dbReference type="ARBA" id="ARBA00013189"/>
    </source>
</evidence>
<reference evidence="6" key="1">
    <citation type="submission" date="2019-08" db="EMBL/GenBank/DDBJ databases">
        <authorList>
            <person name="Kucharzyk K."/>
            <person name="Murdoch R.W."/>
            <person name="Higgins S."/>
            <person name="Loffler F."/>
        </authorList>
    </citation>
    <scope>NUCLEOTIDE SEQUENCE</scope>
</reference>
<dbReference type="SUPFAM" id="SSF51735">
    <property type="entry name" value="NAD(P)-binding Rossmann-fold domains"/>
    <property type="match status" value="1"/>
</dbReference>
<proteinExistence type="predicted"/>
<organism evidence="6">
    <name type="scientific">bioreactor metagenome</name>
    <dbReference type="NCBI Taxonomy" id="1076179"/>
    <lineage>
        <taxon>unclassified sequences</taxon>
        <taxon>metagenomes</taxon>
        <taxon>ecological metagenomes</taxon>
    </lineage>
</organism>
<comment type="caution">
    <text evidence="6">The sequence shown here is derived from an EMBL/GenBank/DDBJ whole genome shotgun (WGS) entry which is preliminary data.</text>
</comment>
<dbReference type="AlphaFoldDB" id="A0A645J0U2"/>
<dbReference type="EMBL" id="VSSQ01127370">
    <property type="protein sequence ID" value="MPN56712.1"/>
    <property type="molecule type" value="Genomic_DNA"/>
</dbReference>
<comment type="cofactor">
    <cofactor evidence="2">
        <name>NAD(+)</name>
        <dbReference type="ChEBI" id="CHEBI:57540"/>
    </cofactor>
</comment>
<dbReference type="PANTHER" id="PTHR43725">
    <property type="entry name" value="UDP-GLUCOSE 4-EPIMERASE"/>
    <property type="match status" value="1"/>
</dbReference>
<evidence type="ECO:0000256" key="2">
    <source>
        <dbReference type="ARBA" id="ARBA00001911"/>
    </source>
</evidence>
<protein>
    <recommendedName>
        <fullName evidence="3">UDP-glucose 4-epimerase</fullName>
        <ecNumber evidence="3">5.1.3.2</ecNumber>
    </recommendedName>
</protein>
<evidence type="ECO:0000313" key="6">
    <source>
        <dbReference type="EMBL" id="MPN56712.1"/>
    </source>
</evidence>
<dbReference type="GO" id="GO:0005996">
    <property type="term" value="P:monosaccharide metabolic process"/>
    <property type="evidence" value="ECO:0007669"/>
    <property type="project" value="TreeGrafter"/>
</dbReference>
<comment type="catalytic activity">
    <reaction evidence="1">
        <text>UDP-alpha-D-glucose = UDP-alpha-D-galactose</text>
        <dbReference type="Rhea" id="RHEA:22168"/>
        <dbReference type="ChEBI" id="CHEBI:58885"/>
        <dbReference type="ChEBI" id="CHEBI:66914"/>
        <dbReference type="EC" id="5.1.3.2"/>
    </reaction>
</comment>
<dbReference type="Gene3D" id="3.90.25.10">
    <property type="entry name" value="UDP-galactose 4-epimerase, domain 1"/>
    <property type="match status" value="1"/>
</dbReference>
<dbReference type="InterPro" id="IPR036291">
    <property type="entry name" value="NAD(P)-bd_dom_sf"/>
</dbReference>
<dbReference type="EC" id="5.1.3.2" evidence="3"/>
<gene>
    <name evidence="6" type="primary">galE_38</name>
    <name evidence="6" type="ORF">SDC9_204403</name>
</gene>
<evidence type="ECO:0000256" key="5">
    <source>
        <dbReference type="ARBA" id="ARBA00023235"/>
    </source>
</evidence>
<evidence type="ECO:0000256" key="1">
    <source>
        <dbReference type="ARBA" id="ARBA00000083"/>
    </source>
</evidence>